<comment type="caution">
    <text evidence="3">The sequence shown here is derived from an EMBL/GenBank/DDBJ whole genome shotgun (WGS) entry which is preliminary data.</text>
</comment>
<sequence>MDNTTQEVEDFLRTHNIPFKALNHLPITTCEEGLKIAKEFGSTCCKTLLVKNKKQFFLFVIPGEERFNAKQAAAFLKSSHLSFASPEDLSRLMHTFPGAVSLLGLIFDQNKEISLYIDSRILNAEHIDCHPCTNDRSLILSVKDVLEKFLPSLGVSYFEFQSGSLNGESK</sequence>
<dbReference type="InterPro" id="IPR040285">
    <property type="entry name" value="ProX/PRXD1"/>
</dbReference>
<evidence type="ECO:0000313" key="4">
    <source>
        <dbReference type="Proteomes" id="UP000462362"/>
    </source>
</evidence>
<evidence type="ECO:0000256" key="1">
    <source>
        <dbReference type="ARBA" id="ARBA00010201"/>
    </source>
</evidence>
<evidence type="ECO:0000259" key="2">
    <source>
        <dbReference type="Pfam" id="PF04073"/>
    </source>
</evidence>
<dbReference type="SUPFAM" id="SSF55826">
    <property type="entry name" value="YbaK/ProRS associated domain"/>
    <property type="match status" value="1"/>
</dbReference>
<dbReference type="InterPro" id="IPR007214">
    <property type="entry name" value="YbaK/aa-tRNA-synth-assoc-dom"/>
</dbReference>
<dbReference type="AlphaFoldDB" id="A0A6I3S3R7"/>
<feature type="domain" description="YbaK/aminoacyl-tRNA synthetase-associated" evidence="2">
    <location>
        <begin position="26"/>
        <end position="146"/>
    </location>
</feature>
<comment type="similarity">
    <text evidence="1">Belongs to the PRORSD1 family.</text>
</comment>
<dbReference type="GeneID" id="43348525"/>
<organism evidence="3 4">
    <name type="scientific">Parasutterella excrementihominis</name>
    <dbReference type="NCBI Taxonomy" id="487175"/>
    <lineage>
        <taxon>Bacteria</taxon>
        <taxon>Pseudomonadati</taxon>
        <taxon>Pseudomonadota</taxon>
        <taxon>Betaproteobacteria</taxon>
        <taxon>Burkholderiales</taxon>
        <taxon>Sutterellaceae</taxon>
        <taxon>Parasutterella</taxon>
    </lineage>
</organism>
<dbReference type="EMBL" id="WNCL01000028">
    <property type="protein sequence ID" value="MTU43767.1"/>
    <property type="molecule type" value="Genomic_DNA"/>
</dbReference>
<dbReference type="Gene3D" id="3.90.960.10">
    <property type="entry name" value="YbaK/aminoacyl-tRNA synthetase-associated domain"/>
    <property type="match status" value="1"/>
</dbReference>
<gene>
    <name evidence="3" type="ORF">GMD42_09075</name>
</gene>
<dbReference type="GO" id="GO:0002161">
    <property type="term" value="F:aminoacyl-tRNA deacylase activity"/>
    <property type="evidence" value="ECO:0007669"/>
    <property type="project" value="InterPro"/>
</dbReference>
<protein>
    <submittedName>
        <fullName evidence="3">DNA-binding protein</fullName>
    </submittedName>
</protein>
<proteinExistence type="inferred from homology"/>
<dbReference type="Pfam" id="PF04073">
    <property type="entry name" value="tRNA_edit"/>
    <property type="match status" value="1"/>
</dbReference>
<evidence type="ECO:0000313" key="3">
    <source>
        <dbReference type="EMBL" id="MTU43767.1"/>
    </source>
</evidence>
<dbReference type="GO" id="GO:0003677">
    <property type="term" value="F:DNA binding"/>
    <property type="evidence" value="ECO:0007669"/>
    <property type="project" value="UniProtKB-KW"/>
</dbReference>
<name>A0A6I3S3R7_9BURK</name>
<reference evidence="3 4" key="1">
    <citation type="journal article" date="2019" name="Nat. Med.">
        <title>A library of human gut bacterial isolates paired with longitudinal multiomics data enables mechanistic microbiome research.</title>
        <authorList>
            <person name="Poyet M."/>
            <person name="Groussin M."/>
            <person name="Gibbons S.M."/>
            <person name="Avila-Pacheco J."/>
            <person name="Jiang X."/>
            <person name="Kearney S.M."/>
            <person name="Perrotta A.R."/>
            <person name="Berdy B."/>
            <person name="Zhao S."/>
            <person name="Lieberman T.D."/>
            <person name="Swanson P.K."/>
            <person name="Smith M."/>
            <person name="Roesemann S."/>
            <person name="Alexander J.E."/>
            <person name="Rich S.A."/>
            <person name="Livny J."/>
            <person name="Vlamakis H."/>
            <person name="Clish C."/>
            <person name="Bullock K."/>
            <person name="Deik A."/>
            <person name="Scott J."/>
            <person name="Pierce K.A."/>
            <person name="Xavier R.J."/>
            <person name="Alm E.J."/>
        </authorList>
    </citation>
    <scope>NUCLEOTIDE SEQUENCE [LARGE SCALE GENOMIC DNA]</scope>
    <source>
        <strain evidence="3 4">BIOML-A2</strain>
    </source>
</reference>
<accession>A0A6I3S3R7</accession>
<keyword evidence="3" id="KW-0238">DNA-binding</keyword>
<dbReference type="PANTHER" id="PTHR31423">
    <property type="entry name" value="YBAK DOMAIN-CONTAINING PROTEIN"/>
    <property type="match status" value="1"/>
</dbReference>
<dbReference type="Proteomes" id="UP000462362">
    <property type="component" value="Unassembled WGS sequence"/>
</dbReference>
<dbReference type="PANTHER" id="PTHR31423:SF3">
    <property type="entry name" value="PROLYL-TRNA SYNTHETASE ASSOCIATED DOMAIN-CONTAINING PROTEIN 1-RELATED"/>
    <property type="match status" value="1"/>
</dbReference>
<dbReference type="RefSeq" id="WP_008812404.1">
    <property type="nucleotide sequence ID" value="NZ_CAJUON010000020.1"/>
</dbReference>
<dbReference type="InterPro" id="IPR036754">
    <property type="entry name" value="YbaK/aa-tRNA-synt-asso_dom_sf"/>
</dbReference>